<sequence length="937" mass="94960">MSSSLVYKFKASNQQYSVHFDGPHIQLSELRAQIIRDGKIAQGSDFFELELSNAQTGEVFGERALVPRNTAVLVRRVPLHKRAPLESKRPITAVNMSPHLAPSAHGAAAEMAADSPRVGEEGLAALSGEPSGEGCNPDPIEVAAPPRVARPRLHYTAKLLCPLSNALFVDAVIVTCCGTSFSKQPLEEHLARTNACPHCGTTTDKIKKLPNRSLREAVLKHLESSKAEAEAAEESGAAAGSERVARGVLSCETSIGHPEQQAIAPEQSIQAEGLLQGMGNPPAPTVVKVEGRVVKEEQTGAYGDARTGSAPDATNEIISGDASEITQDPANPANALEMSSNADGWGDTADVAGEVCASRSSSLDQAKESPSHQGEGCGSCSEPAFLSGPLGSMRALDAMAGGGNVAGIMGGMATHANVNSMGMGMAGHMGGMAGPCMGGEMANMARFMGGSMNGPLQTQMGAGTMGGGGSMMGGGVNMGPRMMGGPNMGGGMMGGSNMGRGMMGGPSMSGGMMGGGMMGGGMMGAANMGGMMRNANMAGGMMGGPNMCGGMMRNPNMCSGMMGGPNMCGGMMGGANMGGGMMGGANMGGGMMGGPNMGGMMGGGMMGGQNGGGMMRTANMCGGMIRNANMCGGMMGSPNIGAMMGGPNMGGGMMGGANMGGGMMGAPNMGGGMTGGANMGGGLLGGANMGSGMMGGANMGGGMMGGAHLGSGRACSNDCRCGMGGCLASNICGSGSMGRNIHAANQAGMGGPDVAEIDERTMSREEFERMQLDAHLRRGLQPNVHDTEPSYPAPSAGDETMAFRPGATEDTDIQIVGISTLAERDLRGYSNALHLDEDNETSAASASNGSRHAQLSHAADYNANGSQQGPDFGRLENHCDAPNSMDRYVFATNSSAVMDGMLDLGREQSGMKRPAEFPSSLDPPNKMTRMTESTLEG</sequence>
<dbReference type="Pfam" id="PF08783">
    <property type="entry name" value="DWNN"/>
    <property type="match status" value="1"/>
</dbReference>
<dbReference type="Gene3D" id="3.10.20.90">
    <property type="entry name" value="Phosphatidylinositol 3-kinase Catalytic Subunit, Chain A, domain 1"/>
    <property type="match status" value="1"/>
</dbReference>
<evidence type="ECO:0000259" key="2">
    <source>
        <dbReference type="PROSITE" id="PS51282"/>
    </source>
</evidence>
<feature type="domain" description="DWNN" evidence="2">
    <location>
        <begin position="5"/>
        <end position="78"/>
    </location>
</feature>
<gene>
    <name evidence="3" type="ORF">AB1Y20_018705</name>
</gene>
<organism evidence="3 4">
    <name type="scientific">Prymnesium parvum</name>
    <name type="common">Toxic golden alga</name>
    <dbReference type="NCBI Taxonomy" id="97485"/>
    <lineage>
        <taxon>Eukaryota</taxon>
        <taxon>Haptista</taxon>
        <taxon>Haptophyta</taxon>
        <taxon>Prymnesiophyceae</taxon>
        <taxon>Prymnesiales</taxon>
        <taxon>Prymnesiaceae</taxon>
        <taxon>Prymnesium</taxon>
    </lineage>
</organism>
<dbReference type="InterPro" id="IPR003613">
    <property type="entry name" value="Ubox_domain"/>
</dbReference>
<dbReference type="AlphaFoldDB" id="A0AB34JS18"/>
<dbReference type="Gene3D" id="3.30.40.10">
    <property type="entry name" value="Zinc/RING finger domain, C3HC4 (zinc finger)"/>
    <property type="match status" value="1"/>
</dbReference>
<feature type="region of interest" description="Disordered" evidence="1">
    <location>
        <begin position="908"/>
        <end position="937"/>
    </location>
</feature>
<dbReference type="Pfam" id="PF04564">
    <property type="entry name" value="U-box"/>
    <property type="match status" value="1"/>
</dbReference>
<protein>
    <recommendedName>
        <fullName evidence="2">DWNN domain-containing protein</fullName>
    </recommendedName>
</protein>
<dbReference type="GO" id="GO:0016567">
    <property type="term" value="P:protein ubiquitination"/>
    <property type="evidence" value="ECO:0007669"/>
    <property type="project" value="InterPro"/>
</dbReference>
<dbReference type="InterPro" id="IPR014891">
    <property type="entry name" value="DWNN_domain"/>
</dbReference>
<accession>A0AB34JS18</accession>
<evidence type="ECO:0000313" key="4">
    <source>
        <dbReference type="Proteomes" id="UP001515480"/>
    </source>
</evidence>
<dbReference type="GO" id="GO:0004842">
    <property type="term" value="F:ubiquitin-protein transferase activity"/>
    <property type="evidence" value="ECO:0007669"/>
    <property type="project" value="InterPro"/>
</dbReference>
<evidence type="ECO:0000256" key="1">
    <source>
        <dbReference type="SAM" id="MobiDB-lite"/>
    </source>
</evidence>
<dbReference type="EMBL" id="JBGBPQ010000005">
    <property type="protein sequence ID" value="KAL1523782.1"/>
    <property type="molecule type" value="Genomic_DNA"/>
</dbReference>
<dbReference type="GO" id="GO:0008270">
    <property type="term" value="F:zinc ion binding"/>
    <property type="evidence" value="ECO:0007669"/>
    <property type="project" value="InterPro"/>
</dbReference>
<dbReference type="Proteomes" id="UP001515480">
    <property type="component" value="Unassembled WGS sequence"/>
</dbReference>
<feature type="compositionally biased region" description="Polar residues" evidence="1">
    <location>
        <begin position="928"/>
        <end position="937"/>
    </location>
</feature>
<dbReference type="SMART" id="SM01180">
    <property type="entry name" value="DWNN"/>
    <property type="match status" value="1"/>
</dbReference>
<dbReference type="PROSITE" id="PS51282">
    <property type="entry name" value="DWNN"/>
    <property type="match status" value="1"/>
</dbReference>
<dbReference type="SUPFAM" id="SSF141571">
    <property type="entry name" value="Pentapeptide repeat-like"/>
    <property type="match status" value="1"/>
</dbReference>
<comment type="caution">
    <text evidence="3">The sequence shown here is derived from an EMBL/GenBank/DDBJ whole genome shotgun (WGS) entry which is preliminary data.</text>
</comment>
<proteinExistence type="predicted"/>
<feature type="region of interest" description="Disordered" evidence="1">
    <location>
        <begin position="324"/>
        <end position="346"/>
    </location>
</feature>
<dbReference type="InterPro" id="IPR013083">
    <property type="entry name" value="Znf_RING/FYVE/PHD"/>
</dbReference>
<evidence type="ECO:0000313" key="3">
    <source>
        <dbReference type="EMBL" id="KAL1523782.1"/>
    </source>
</evidence>
<name>A0AB34JS18_PRYPA</name>
<dbReference type="SUPFAM" id="SSF57850">
    <property type="entry name" value="RING/U-box"/>
    <property type="match status" value="1"/>
</dbReference>
<keyword evidence="4" id="KW-1185">Reference proteome</keyword>
<reference evidence="3 4" key="1">
    <citation type="journal article" date="2024" name="Science">
        <title>Giant polyketide synthase enzymes in the biosynthesis of giant marine polyether toxins.</title>
        <authorList>
            <person name="Fallon T.R."/>
            <person name="Shende V.V."/>
            <person name="Wierzbicki I.H."/>
            <person name="Pendleton A.L."/>
            <person name="Watervoot N.F."/>
            <person name="Auber R.P."/>
            <person name="Gonzalez D.J."/>
            <person name="Wisecaver J.H."/>
            <person name="Moore B.S."/>
        </authorList>
    </citation>
    <scope>NUCLEOTIDE SEQUENCE [LARGE SCALE GENOMIC DNA]</scope>
    <source>
        <strain evidence="3 4">12B1</strain>
    </source>
</reference>